<protein>
    <submittedName>
        <fullName evidence="1">Uncharacterized protein</fullName>
    </submittedName>
</protein>
<accession>C6XBC6</accession>
<sequence>MSHVGPEFSCDANTQALMHAFNQAVAEAESAIALTANEKDPAVASLHARLKNSLQLVKQSMTTSGLLPS</sequence>
<dbReference type="AlphaFoldDB" id="C6XBC6"/>
<organism evidence="1 2">
    <name type="scientific">Methylovorus glucosotrophus (strain SIP3-4)</name>
    <dbReference type="NCBI Taxonomy" id="582744"/>
    <lineage>
        <taxon>Bacteria</taxon>
        <taxon>Pseudomonadati</taxon>
        <taxon>Pseudomonadota</taxon>
        <taxon>Betaproteobacteria</taxon>
        <taxon>Nitrosomonadales</taxon>
        <taxon>Methylophilaceae</taxon>
        <taxon>Methylovorus</taxon>
    </lineage>
</organism>
<dbReference type="Proteomes" id="UP000002743">
    <property type="component" value="Chromosome"/>
</dbReference>
<dbReference type="STRING" id="582744.Msip34_2659"/>
<keyword evidence="2" id="KW-1185">Reference proteome</keyword>
<evidence type="ECO:0000313" key="2">
    <source>
        <dbReference type="Proteomes" id="UP000002743"/>
    </source>
</evidence>
<gene>
    <name evidence="1" type="ordered locus">Msip34_2659</name>
</gene>
<dbReference type="HOGENOM" id="CLU_2771199_0_0_4"/>
<dbReference type="KEGG" id="mei:Msip34_2659"/>
<evidence type="ECO:0000313" key="1">
    <source>
        <dbReference type="EMBL" id="ACT51896.1"/>
    </source>
</evidence>
<reference evidence="1 2" key="2">
    <citation type="journal article" date="2011" name="J. Bacteriol.">
        <title>Genomes of three methylotrophs from a single niche uncover genetic and metabolic divergence of Methylophilaceae.</title>
        <authorList>
            <person name="Lapidus A."/>
            <person name="Clum A."/>
            <person name="Labutti K."/>
            <person name="Kaluzhnaya M.G."/>
            <person name="Lim S."/>
            <person name="Beck D.A."/>
            <person name="Glavina Del Rio T."/>
            <person name="Nolan M."/>
            <person name="Mavromatis K."/>
            <person name="Huntemann M."/>
            <person name="Lucas S."/>
            <person name="Lidstrom M.E."/>
            <person name="Ivanova N."/>
            <person name="Chistoserdova L."/>
        </authorList>
    </citation>
    <scope>NUCLEOTIDE SEQUENCE [LARGE SCALE GENOMIC DNA]</scope>
    <source>
        <strain evidence="1 2">SIP3-4</strain>
    </source>
</reference>
<dbReference type="EMBL" id="CP001674">
    <property type="protein sequence ID" value="ACT51896.1"/>
    <property type="molecule type" value="Genomic_DNA"/>
</dbReference>
<dbReference type="RefSeq" id="WP_015831123.1">
    <property type="nucleotide sequence ID" value="NC_012969.1"/>
</dbReference>
<proteinExistence type="predicted"/>
<reference evidence="2" key="1">
    <citation type="submission" date="2009-07" db="EMBL/GenBank/DDBJ databases">
        <title>Complete sequence of chromosome of Methylovorus sp. SIP3-4.</title>
        <authorList>
            <person name="Lucas S."/>
            <person name="Copeland A."/>
            <person name="Lapidus A."/>
            <person name="Glavina del Rio T."/>
            <person name="Tice H."/>
            <person name="Bruce D."/>
            <person name="Goodwin L."/>
            <person name="Pitluck S."/>
            <person name="Clum A."/>
            <person name="Larimer F."/>
            <person name="Land M."/>
            <person name="Hauser L."/>
            <person name="Kyrpides N."/>
            <person name="Mikhailova N."/>
            <person name="Kayluzhnaya M."/>
            <person name="Chistoserdova L."/>
        </authorList>
    </citation>
    <scope>NUCLEOTIDE SEQUENCE [LARGE SCALE GENOMIC DNA]</scope>
    <source>
        <strain evidence="2">SIP3-4</strain>
    </source>
</reference>
<name>C6XBC6_METGS</name>